<dbReference type="Proteomes" id="UP000238322">
    <property type="component" value="Unassembled WGS sequence"/>
</dbReference>
<keyword evidence="1" id="KW-1133">Transmembrane helix</keyword>
<dbReference type="RefSeq" id="WP_105332408.1">
    <property type="nucleotide sequence ID" value="NZ_PUHY01000014.1"/>
</dbReference>
<reference evidence="2 3" key="1">
    <citation type="submission" date="2018-02" db="EMBL/GenBank/DDBJ databases">
        <title>Comparative genomes isolates from brazilian mangrove.</title>
        <authorList>
            <person name="Araujo J.E."/>
            <person name="Taketani R.G."/>
            <person name="Silva M.C.P."/>
            <person name="Loureco M.V."/>
            <person name="Andreote F.D."/>
        </authorList>
    </citation>
    <scope>NUCLEOTIDE SEQUENCE [LARGE SCALE GENOMIC DNA]</scope>
    <source>
        <strain evidence="2 3">Hex-1 MGV</strain>
    </source>
</reference>
<evidence type="ECO:0000256" key="1">
    <source>
        <dbReference type="SAM" id="Phobius"/>
    </source>
</evidence>
<feature type="transmembrane region" description="Helical" evidence="1">
    <location>
        <begin position="23"/>
        <end position="46"/>
    </location>
</feature>
<comment type="caution">
    <text evidence="2">The sequence shown here is derived from an EMBL/GenBank/DDBJ whole genome shotgun (WGS) entry which is preliminary data.</text>
</comment>
<evidence type="ECO:0008006" key="4">
    <source>
        <dbReference type="Google" id="ProtNLM"/>
    </source>
</evidence>
<keyword evidence="1" id="KW-0472">Membrane</keyword>
<protein>
    <recommendedName>
        <fullName evidence="4">DUF4175 domain-containing protein</fullName>
    </recommendedName>
</protein>
<feature type="transmembrane region" description="Helical" evidence="1">
    <location>
        <begin position="58"/>
        <end position="76"/>
    </location>
</feature>
<dbReference type="OrthoDB" id="256197at2"/>
<dbReference type="EMBL" id="PUHY01000014">
    <property type="protein sequence ID" value="PQO30503.1"/>
    <property type="molecule type" value="Genomic_DNA"/>
</dbReference>
<gene>
    <name evidence="2" type="ORF">C5Y83_24400</name>
</gene>
<sequence length="557" mass="60731">MSTAKLSSLKSQLKRLRDARDRLRLGTALTGSFFWISGILAAWFVLDYGLHLSTLHRFLMMVVSLPVLAYGLNRAFTALRGWGASLIETAITVEHRHGIDGDLVAAIQFDQGQAIGSNELQQAVVDYVSELKEEIDVFEGFDASHVRNRMLGAGLVLLLFAGACFVAPRYVSVFFQRLSMANVSYPTQTIIAAIEMNGTAISVDDPSQAATLGYGSPLALRIACEGVVPRHCRLQITDAQGGSTEAILEPELNQPGEFLYSVPRLIEPIHYQIFAGDAESPELAIEIIPLPTLKVELAATPPDYAKNIHLSSSSSSTHLAVLAGSDVTLNVISDRPVNPPELTLRRGANAWTELLEETNDTSNIWKLPTTLDALSNVQETIAYELTAIDEHGLSPASPVRGTIRVVPDRLPSVSLRTIHHIVLPTAAPMIHYRAADDFGLANLTFRLEIRRGETAPRIVEVPLRKYDAKSPPQTLVEGDYALDLAPWQLQVGDQVQIVLQATDFRASAQEILGASDPLNLEIGDESNVLAAIAEADKQSEQMLNELIEQQLGLGENQ</sequence>
<proteinExistence type="predicted"/>
<dbReference type="AlphaFoldDB" id="A0A2S8FE90"/>
<name>A0A2S8FE90_9BACT</name>
<organism evidence="2 3">
    <name type="scientific">Blastopirellula marina</name>
    <dbReference type="NCBI Taxonomy" id="124"/>
    <lineage>
        <taxon>Bacteria</taxon>
        <taxon>Pseudomonadati</taxon>
        <taxon>Planctomycetota</taxon>
        <taxon>Planctomycetia</taxon>
        <taxon>Pirellulales</taxon>
        <taxon>Pirellulaceae</taxon>
        <taxon>Blastopirellula</taxon>
    </lineage>
</organism>
<evidence type="ECO:0000313" key="2">
    <source>
        <dbReference type="EMBL" id="PQO30503.1"/>
    </source>
</evidence>
<keyword evidence="1" id="KW-0812">Transmembrane</keyword>
<evidence type="ECO:0000313" key="3">
    <source>
        <dbReference type="Proteomes" id="UP000238322"/>
    </source>
</evidence>
<accession>A0A2S8FE90</accession>
<feature type="transmembrane region" description="Helical" evidence="1">
    <location>
        <begin position="151"/>
        <end position="171"/>
    </location>
</feature>